<evidence type="ECO:0000256" key="1">
    <source>
        <dbReference type="ARBA" id="ARBA00007964"/>
    </source>
</evidence>
<dbReference type="InterPro" id="IPR046826">
    <property type="entry name" value="PDH_N"/>
</dbReference>
<feature type="domain" description="Prephenate/arogenate dehydrogenase" evidence="4">
    <location>
        <begin position="5"/>
        <end position="281"/>
    </location>
</feature>
<dbReference type="GO" id="GO:0070403">
    <property type="term" value="F:NAD+ binding"/>
    <property type="evidence" value="ECO:0007669"/>
    <property type="project" value="InterPro"/>
</dbReference>
<dbReference type="InterPro" id="IPR003099">
    <property type="entry name" value="Prephen_DH"/>
</dbReference>
<sequence length="281" mass="31708">MGDIMRIVIVGLGVIGGSYAMALKEAGYNEVYGIDKNIDTLNKAKALGIIKEGYEDGKEIVSEADLIVLAVYPDLVKSFISNNKENFKDNAIITDVTGIKQLFINEVLDILPDNIDFVFAHPMAGREKKGIDYATNTVFKDANFLITVTDKNKIESLELIEELAYKMGFKHVKRICPKYHDEMIAFTSQLPHALAVALINSDIEGRNTGEFIGDSYRDLTRIANINETLWSQLFLGNKENLLQAIYNFEEELDKIKSCLENEDKEALRELFIKSSVRREKL</sequence>
<accession>L1QFR2</accession>
<dbReference type="SUPFAM" id="SSF48179">
    <property type="entry name" value="6-phosphogluconate dehydrogenase C-terminal domain-like"/>
    <property type="match status" value="1"/>
</dbReference>
<evidence type="ECO:0000256" key="2">
    <source>
        <dbReference type="ARBA" id="ARBA00023002"/>
    </source>
</evidence>
<dbReference type="Pfam" id="PF20463">
    <property type="entry name" value="PDH_C"/>
    <property type="match status" value="1"/>
</dbReference>
<dbReference type="GO" id="GO:0008977">
    <property type="term" value="F:prephenate dehydrogenase (NAD+) activity"/>
    <property type="evidence" value="ECO:0007669"/>
    <property type="project" value="InterPro"/>
</dbReference>
<dbReference type="Gene3D" id="1.10.3660.10">
    <property type="entry name" value="6-phosphogluconate dehydrogenase C-terminal like domain"/>
    <property type="match status" value="1"/>
</dbReference>
<dbReference type="Pfam" id="PF02153">
    <property type="entry name" value="PDH_N"/>
    <property type="match status" value="1"/>
</dbReference>
<dbReference type="Proteomes" id="UP000010420">
    <property type="component" value="Unassembled WGS sequence"/>
</dbReference>
<keyword evidence="2" id="KW-0560">Oxidoreductase</keyword>
<protein>
    <submittedName>
        <fullName evidence="5">Prephenate dehydrogenase</fullName>
    </submittedName>
</protein>
<proteinExistence type="inferred from homology"/>
<comment type="caution">
    <text evidence="5">The sequence shown here is derived from an EMBL/GenBank/DDBJ whole genome shotgun (WGS) entry which is preliminary data.</text>
</comment>
<organism evidence="5 6">
    <name type="scientific">Clostridium celatum DSM 1785</name>
    <dbReference type="NCBI Taxonomy" id="545697"/>
    <lineage>
        <taxon>Bacteria</taxon>
        <taxon>Bacillati</taxon>
        <taxon>Bacillota</taxon>
        <taxon>Clostridia</taxon>
        <taxon>Eubacteriales</taxon>
        <taxon>Clostridiaceae</taxon>
        <taxon>Clostridium</taxon>
    </lineage>
</organism>
<dbReference type="AlphaFoldDB" id="L1QFR2"/>
<dbReference type="PANTHER" id="PTHR21363">
    <property type="entry name" value="PREPHENATE DEHYDROGENASE"/>
    <property type="match status" value="1"/>
</dbReference>
<evidence type="ECO:0000256" key="3">
    <source>
        <dbReference type="ARBA" id="ARBA00029440"/>
    </source>
</evidence>
<dbReference type="SUPFAM" id="SSF51735">
    <property type="entry name" value="NAD(P)-binding Rossmann-fold domains"/>
    <property type="match status" value="1"/>
</dbReference>
<dbReference type="STRING" id="545697.HMPREF0216_01928"/>
<dbReference type="InterPro" id="IPR036291">
    <property type="entry name" value="NAD(P)-bd_dom_sf"/>
</dbReference>
<dbReference type="EMBL" id="AMEZ01000055">
    <property type="protein sequence ID" value="EKY26432.1"/>
    <property type="molecule type" value="Genomic_DNA"/>
</dbReference>
<dbReference type="InterPro" id="IPR008927">
    <property type="entry name" value="6-PGluconate_DH-like_C_sf"/>
</dbReference>
<dbReference type="PATRIC" id="fig|545697.3.peg.1896"/>
<dbReference type="PANTHER" id="PTHR21363:SF0">
    <property type="entry name" value="PREPHENATE DEHYDROGENASE [NADP(+)]"/>
    <property type="match status" value="1"/>
</dbReference>
<evidence type="ECO:0000313" key="6">
    <source>
        <dbReference type="Proteomes" id="UP000010420"/>
    </source>
</evidence>
<dbReference type="GO" id="GO:0004665">
    <property type="term" value="F:prephenate dehydrogenase (NADP+) activity"/>
    <property type="evidence" value="ECO:0007669"/>
    <property type="project" value="InterPro"/>
</dbReference>
<dbReference type="InterPro" id="IPR046825">
    <property type="entry name" value="PDH_C"/>
</dbReference>
<evidence type="ECO:0000259" key="4">
    <source>
        <dbReference type="PROSITE" id="PS51176"/>
    </source>
</evidence>
<dbReference type="Gene3D" id="3.40.50.720">
    <property type="entry name" value="NAD(P)-binding Rossmann-like Domain"/>
    <property type="match status" value="1"/>
</dbReference>
<comment type="pathway">
    <text evidence="3">Amino-acid biosynthesis.</text>
</comment>
<keyword evidence="6" id="KW-1185">Reference proteome</keyword>
<dbReference type="HOGENOM" id="CLU_055968_2_0_9"/>
<dbReference type="GO" id="GO:0006571">
    <property type="term" value="P:tyrosine biosynthetic process"/>
    <property type="evidence" value="ECO:0007669"/>
    <property type="project" value="InterPro"/>
</dbReference>
<reference evidence="5 6" key="1">
    <citation type="submission" date="2012-05" db="EMBL/GenBank/DDBJ databases">
        <authorList>
            <person name="Weinstock G."/>
            <person name="Sodergren E."/>
            <person name="Lobos E.A."/>
            <person name="Fulton L."/>
            <person name="Fulton R."/>
            <person name="Courtney L."/>
            <person name="Fronick C."/>
            <person name="O'Laughlin M."/>
            <person name="Godfrey J."/>
            <person name="Wilson R.M."/>
            <person name="Miner T."/>
            <person name="Farmer C."/>
            <person name="Delehaunty K."/>
            <person name="Cordes M."/>
            <person name="Minx P."/>
            <person name="Tomlinson C."/>
            <person name="Chen J."/>
            <person name="Wollam A."/>
            <person name="Pepin K.H."/>
            <person name="Bhonagiri V."/>
            <person name="Zhang X."/>
            <person name="Suruliraj S."/>
            <person name="Warren W."/>
            <person name="Mitreva M."/>
            <person name="Mardis E.R."/>
            <person name="Wilson R.K."/>
        </authorList>
    </citation>
    <scope>NUCLEOTIDE SEQUENCE [LARGE SCALE GENOMIC DNA]</scope>
    <source>
        <strain evidence="5 6">DSM 1785</strain>
    </source>
</reference>
<gene>
    <name evidence="5" type="ORF">HMPREF0216_01928</name>
</gene>
<dbReference type="eggNOG" id="COG0287">
    <property type="taxonomic scope" value="Bacteria"/>
</dbReference>
<comment type="similarity">
    <text evidence="1">Belongs to the prephenate/arogenate dehydrogenase family.</text>
</comment>
<evidence type="ECO:0000313" key="5">
    <source>
        <dbReference type="EMBL" id="EKY26432.1"/>
    </source>
</evidence>
<name>L1QFR2_9CLOT</name>
<dbReference type="PROSITE" id="PS51176">
    <property type="entry name" value="PDH_ADH"/>
    <property type="match status" value="1"/>
</dbReference>
<dbReference type="InterPro" id="IPR050812">
    <property type="entry name" value="Preph/Arog_dehydrog"/>
</dbReference>